<dbReference type="GO" id="GO:0032259">
    <property type="term" value="P:methylation"/>
    <property type="evidence" value="ECO:0007669"/>
    <property type="project" value="UniProtKB-KW"/>
</dbReference>
<dbReference type="GO" id="GO:0003677">
    <property type="term" value="F:DNA binding"/>
    <property type="evidence" value="ECO:0007669"/>
    <property type="project" value="InterPro"/>
</dbReference>
<comment type="caution">
    <text evidence="3">The sequence shown here is derived from an EMBL/GenBank/DDBJ whole genome shotgun (WGS) entry which is preliminary data.</text>
</comment>
<dbReference type="RefSeq" id="WP_123199405.1">
    <property type="nucleotide sequence ID" value="NZ_RJMB01000001.1"/>
</dbReference>
<dbReference type="InterPro" id="IPR003356">
    <property type="entry name" value="DNA_methylase_A-5"/>
</dbReference>
<dbReference type="InterPro" id="IPR036388">
    <property type="entry name" value="WH-like_DNA-bd_sf"/>
</dbReference>
<dbReference type="EMBL" id="RJMB01000001">
    <property type="protein sequence ID" value="RNL87540.1"/>
    <property type="molecule type" value="Genomic_DNA"/>
</dbReference>
<dbReference type="Pfam" id="PF02384">
    <property type="entry name" value="N6_Mtase"/>
    <property type="match status" value="1"/>
</dbReference>
<dbReference type="Proteomes" id="UP000269198">
    <property type="component" value="Unassembled WGS sequence"/>
</dbReference>
<name>A0A3N0EI22_9ACTN</name>
<evidence type="ECO:0000259" key="2">
    <source>
        <dbReference type="Pfam" id="PF02384"/>
    </source>
</evidence>
<dbReference type="AlphaFoldDB" id="A0A3N0EI22"/>
<evidence type="ECO:0000256" key="1">
    <source>
        <dbReference type="SAM" id="MobiDB-lite"/>
    </source>
</evidence>
<proteinExistence type="predicted"/>
<dbReference type="PRINTS" id="PR00507">
    <property type="entry name" value="N12N6MTFRASE"/>
</dbReference>
<keyword evidence="3" id="KW-0489">Methyltransferase</keyword>
<organism evidence="3 4">
    <name type="scientific">Halostreptopolyspora alba</name>
    <dbReference type="NCBI Taxonomy" id="2487137"/>
    <lineage>
        <taxon>Bacteria</taxon>
        <taxon>Bacillati</taxon>
        <taxon>Actinomycetota</taxon>
        <taxon>Actinomycetes</taxon>
        <taxon>Streptosporangiales</taxon>
        <taxon>Nocardiopsidaceae</taxon>
        <taxon>Halostreptopolyspora</taxon>
    </lineage>
</organism>
<protein>
    <submittedName>
        <fullName evidence="3">SAM-dependent methyltransferase</fullName>
    </submittedName>
</protein>
<feature type="region of interest" description="Disordered" evidence="1">
    <location>
        <begin position="545"/>
        <end position="575"/>
    </location>
</feature>
<dbReference type="InterPro" id="IPR052916">
    <property type="entry name" value="Type-I_RE_MTase_Subunit"/>
</dbReference>
<sequence length="575" mass="61380">MDETAPSTEERLVSPAEIARLAGVTRAAVSNWRRRHSDFPTPASGTGNSALFPFREVRDWLESQHKGQKQAEDAQLWDALRNAYGDRIIRGMAAVAELLADTEHDGPGGRYSELDPQTVELAQGMAASSAASEVVSALATRYPQATRRTASDSATPAGLVRAISRFVEGNAATVFDPACGIGALLAAVGGPGARRFGQDSDPDAARFAELRLELELENARETEIRVGDSLRDDRWPDLTAELVVCHPPAANADWGREDLLLDTRWELGVPPRAESELAWLQHAYAHTAPGGRAVVVMSASAAYRRTGRRIRAELVRRGLLAGVAALPAGLAASHAQPIHLWLLRRPAQGEESTGAASIRLTELTTADPDGPLEPDEHEQTEIAPIDLLDDAVDLTPGRHITGAPVDYPTEYETAHAELEQALGALVAALPELAAGSPVADAPQVRVSELARAGLVDLSGEWPVSVSDKLDTDFLRGFLLSPHNTRRSTSASGTFRVDTQGARIPQAGIEEQRRLGAAFRAVADFEARTKRFVDLAERAASLARDGLATGALAPKEGSVEAAGETSEDDRGVGHTE</sequence>
<dbReference type="CDD" id="cd02440">
    <property type="entry name" value="AdoMet_MTases"/>
    <property type="match status" value="1"/>
</dbReference>
<dbReference type="SUPFAM" id="SSF53335">
    <property type="entry name" value="S-adenosyl-L-methionine-dependent methyltransferases"/>
    <property type="match status" value="1"/>
</dbReference>
<evidence type="ECO:0000313" key="4">
    <source>
        <dbReference type="Proteomes" id="UP000269198"/>
    </source>
</evidence>
<reference evidence="3 4" key="1">
    <citation type="submission" date="2018-11" db="EMBL/GenBank/DDBJ databases">
        <title>The genome draft of YIM 96095.</title>
        <authorList>
            <person name="Tang S.-K."/>
            <person name="Chunyu W.-X."/>
            <person name="Feng Y.-Z."/>
        </authorList>
    </citation>
    <scope>NUCLEOTIDE SEQUENCE [LARGE SCALE GENOMIC DNA]</scope>
    <source>
        <strain evidence="3 4">YIM 96095</strain>
    </source>
</reference>
<dbReference type="Gene3D" id="3.40.50.150">
    <property type="entry name" value="Vaccinia Virus protein VP39"/>
    <property type="match status" value="1"/>
</dbReference>
<evidence type="ECO:0000313" key="3">
    <source>
        <dbReference type="EMBL" id="RNL87540.1"/>
    </source>
</evidence>
<dbReference type="PANTHER" id="PTHR42998:SF1">
    <property type="entry name" value="TYPE I RESTRICTION ENZYME HINDI METHYLASE SUBUNIT"/>
    <property type="match status" value="1"/>
</dbReference>
<keyword evidence="3" id="KW-0808">Transferase</keyword>
<dbReference type="Gene3D" id="1.10.10.10">
    <property type="entry name" value="Winged helix-like DNA-binding domain superfamily/Winged helix DNA-binding domain"/>
    <property type="match status" value="1"/>
</dbReference>
<keyword evidence="4" id="KW-1185">Reference proteome</keyword>
<feature type="domain" description="DNA methylase adenine-specific" evidence="2">
    <location>
        <begin position="144"/>
        <end position="347"/>
    </location>
</feature>
<dbReference type="PANTHER" id="PTHR42998">
    <property type="entry name" value="TYPE I RESTRICTION ENZYME HINDVIIP M PROTEIN-RELATED"/>
    <property type="match status" value="1"/>
</dbReference>
<gene>
    <name evidence="3" type="ORF">EFW17_01635</name>
</gene>
<dbReference type="OrthoDB" id="9784823at2"/>
<accession>A0A3N0EI22</accession>
<dbReference type="InterPro" id="IPR029063">
    <property type="entry name" value="SAM-dependent_MTases_sf"/>
</dbReference>
<dbReference type="GO" id="GO:0008170">
    <property type="term" value="F:N-methyltransferase activity"/>
    <property type="evidence" value="ECO:0007669"/>
    <property type="project" value="InterPro"/>
</dbReference>